<feature type="compositionally biased region" description="Basic and acidic residues" evidence="7">
    <location>
        <begin position="1"/>
        <end position="10"/>
    </location>
</feature>
<evidence type="ECO:0000256" key="2">
    <source>
        <dbReference type="ARBA" id="ARBA00009001"/>
    </source>
</evidence>
<dbReference type="InterPro" id="IPR045125">
    <property type="entry name" value="Sub1/Tcp4-like"/>
</dbReference>
<dbReference type="GO" id="GO:0003677">
    <property type="term" value="F:DNA binding"/>
    <property type="evidence" value="ECO:0007669"/>
    <property type="project" value="UniProtKB-KW"/>
</dbReference>
<reference evidence="9 11" key="2">
    <citation type="submission" date="2018-11" db="EMBL/GenBank/DDBJ databases">
        <authorList>
            <consortium name="Pathogen Informatics"/>
        </authorList>
    </citation>
    <scope>NUCLEOTIDE SEQUENCE [LARGE SCALE GENOMIC DNA]</scope>
</reference>
<sequence>MPSSKRKSEANNESDDSLSSLEDEPPTKQPKSSGDVKYETTASGDKIIDLTGKKYVCVRSFRGRTFVDIREYYEDKADGTLKPGKKGVSLNCDQWENLKSLIKNIDGDIRDVAK</sequence>
<evidence type="ECO:0000313" key="13">
    <source>
        <dbReference type="WBParaSite" id="HDID_0001074801-mRNA-1"/>
    </source>
</evidence>
<reference evidence="10 12" key="3">
    <citation type="submission" date="2019-07" db="EMBL/GenBank/DDBJ databases">
        <authorList>
            <person name="Jastrzebski P J."/>
            <person name="Paukszto L."/>
            <person name="Jastrzebski P J."/>
        </authorList>
    </citation>
    <scope>NUCLEOTIDE SEQUENCE [LARGE SCALE GENOMIC DNA]</scope>
    <source>
        <strain evidence="10 12">WMS-il1</strain>
    </source>
</reference>
<dbReference type="Gene3D" id="2.30.31.10">
    <property type="entry name" value="Transcriptional Coactivator Pc4, Chain A"/>
    <property type="match status" value="1"/>
</dbReference>
<dbReference type="EMBL" id="UYSG01011891">
    <property type="protein sequence ID" value="VDL63916.1"/>
    <property type="molecule type" value="Genomic_DNA"/>
</dbReference>
<dbReference type="Proteomes" id="UP000321570">
    <property type="component" value="Unassembled WGS sequence"/>
</dbReference>
<evidence type="ECO:0000256" key="4">
    <source>
        <dbReference type="ARBA" id="ARBA00023125"/>
    </source>
</evidence>
<keyword evidence="4" id="KW-0238">DNA-binding</keyword>
<dbReference type="GO" id="GO:0005634">
    <property type="term" value="C:nucleus"/>
    <property type="evidence" value="ECO:0007669"/>
    <property type="project" value="UniProtKB-SubCell"/>
</dbReference>
<evidence type="ECO:0000256" key="6">
    <source>
        <dbReference type="ARBA" id="ARBA00023242"/>
    </source>
</evidence>
<feature type="region of interest" description="Disordered" evidence="7">
    <location>
        <begin position="1"/>
        <end position="40"/>
    </location>
</feature>
<dbReference type="STRING" id="6216.A0A0R3SYA3"/>
<dbReference type="InterPro" id="IPR003173">
    <property type="entry name" value="PC4_C"/>
</dbReference>
<dbReference type="Proteomes" id="UP000274504">
    <property type="component" value="Unassembled WGS sequence"/>
</dbReference>
<organism evidence="13">
    <name type="scientific">Hymenolepis diminuta</name>
    <name type="common">Rat tapeworm</name>
    <dbReference type="NCBI Taxonomy" id="6216"/>
    <lineage>
        <taxon>Eukaryota</taxon>
        <taxon>Metazoa</taxon>
        <taxon>Spiralia</taxon>
        <taxon>Lophotrochozoa</taxon>
        <taxon>Platyhelminthes</taxon>
        <taxon>Cestoda</taxon>
        <taxon>Eucestoda</taxon>
        <taxon>Cyclophyllidea</taxon>
        <taxon>Hymenolepididae</taxon>
        <taxon>Hymenolepis</taxon>
    </lineage>
</organism>
<evidence type="ECO:0000313" key="12">
    <source>
        <dbReference type="Proteomes" id="UP000321570"/>
    </source>
</evidence>
<protein>
    <submittedName>
        <fullName evidence="13">PC4 domain-containing protein</fullName>
    </submittedName>
</protein>
<dbReference type="EMBL" id="CABIJS010000708">
    <property type="protein sequence ID" value="VUZ56899.1"/>
    <property type="molecule type" value="Genomic_DNA"/>
</dbReference>
<comment type="similarity">
    <text evidence="2">Belongs to the transcriptional coactivator PC4 family.</text>
</comment>
<dbReference type="WBParaSite" id="HDID_0001074801-mRNA-1">
    <property type="protein sequence ID" value="HDID_0001074801-mRNA-1"/>
    <property type="gene ID" value="HDID_0001074801"/>
</dbReference>
<keyword evidence="12" id="KW-1185">Reference proteome</keyword>
<dbReference type="OrthoDB" id="2505440at2759"/>
<dbReference type="PANTHER" id="PTHR13215">
    <property type="entry name" value="RNA POLYMERASE II TRANSCRIPTIONAL COACTIVATOR"/>
    <property type="match status" value="1"/>
</dbReference>
<dbReference type="GO" id="GO:0003713">
    <property type="term" value="F:transcription coactivator activity"/>
    <property type="evidence" value="ECO:0007669"/>
    <property type="project" value="InterPro"/>
</dbReference>
<dbReference type="AlphaFoldDB" id="A0A0R3SYA3"/>
<dbReference type="GO" id="GO:0060261">
    <property type="term" value="P:positive regulation of transcription initiation by RNA polymerase II"/>
    <property type="evidence" value="ECO:0007669"/>
    <property type="project" value="InterPro"/>
</dbReference>
<comment type="subcellular location">
    <subcellularLocation>
        <location evidence="1">Nucleus</location>
    </subcellularLocation>
</comment>
<proteinExistence type="inferred from homology"/>
<evidence type="ECO:0000313" key="9">
    <source>
        <dbReference type="EMBL" id="VDL63916.1"/>
    </source>
</evidence>
<accession>A0A0R3SYA3</accession>
<evidence type="ECO:0000256" key="1">
    <source>
        <dbReference type="ARBA" id="ARBA00004123"/>
    </source>
</evidence>
<keyword evidence="5" id="KW-0804">Transcription</keyword>
<dbReference type="InterPro" id="IPR009044">
    <property type="entry name" value="ssDNA-bd_transcriptional_reg"/>
</dbReference>
<feature type="compositionally biased region" description="Acidic residues" evidence="7">
    <location>
        <begin position="12"/>
        <end position="24"/>
    </location>
</feature>
<dbReference type="SUPFAM" id="SSF54447">
    <property type="entry name" value="ssDNA-binding transcriptional regulator domain"/>
    <property type="match status" value="1"/>
</dbReference>
<evidence type="ECO:0000313" key="10">
    <source>
        <dbReference type="EMBL" id="VUZ56899.1"/>
    </source>
</evidence>
<evidence type="ECO:0000256" key="7">
    <source>
        <dbReference type="SAM" id="MobiDB-lite"/>
    </source>
</evidence>
<gene>
    <name evidence="9" type="ORF">HDID_LOCUS10746</name>
    <name evidence="10" type="ORF">WMSIL1_LOCUS14417</name>
</gene>
<keyword evidence="3" id="KW-0805">Transcription regulation</keyword>
<name>A0A0R3SYA3_HYMDI</name>
<evidence type="ECO:0000256" key="5">
    <source>
        <dbReference type="ARBA" id="ARBA00023163"/>
    </source>
</evidence>
<feature type="domain" description="Transcriptional coactivator p15 (PC4) C-terminal" evidence="8">
    <location>
        <begin position="49"/>
        <end position="100"/>
    </location>
</feature>
<reference evidence="13" key="1">
    <citation type="submission" date="2017-02" db="UniProtKB">
        <authorList>
            <consortium name="WormBaseParasite"/>
        </authorList>
    </citation>
    <scope>IDENTIFICATION</scope>
</reference>
<evidence type="ECO:0000256" key="3">
    <source>
        <dbReference type="ARBA" id="ARBA00023015"/>
    </source>
</evidence>
<dbReference type="Pfam" id="PF02229">
    <property type="entry name" value="PC4"/>
    <property type="match status" value="1"/>
</dbReference>
<evidence type="ECO:0000259" key="8">
    <source>
        <dbReference type="Pfam" id="PF02229"/>
    </source>
</evidence>
<keyword evidence="6" id="KW-0539">Nucleus</keyword>
<evidence type="ECO:0000313" key="11">
    <source>
        <dbReference type="Proteomes" id="UP000274504"/>
    </source>
</evidence>